<organism evidence="3 4">
    <name type="scientific">Galerina marginata (strain CBS 339.88)</name>
    <dbReference type="NCBI Taxonomy" id="685588"/>
    <lineage>
        <taxon>Eukaryota</taxon>
        <taxon>Fungi</taxon>
        <taxon>Dikarya</taxon>
        <taxon>Basidiomycota</taxon>
        <taxon>Agaricomycotina</taxon>
        <taxon>Agaricomycetes</taxon>
        <taxon>Agaricomycetidae</taxon>
        <taxon>Agaricales</taxon>
        <taxon>Agaricineae</taxon>
        <taxon>Strophariaceae</taxon>
        <taxon>Galerina</taxon>
    </lineage>
</organism>
<sequence>MIPAIYRIDKDFTVKTQAGSATHSAIRHALTLAKKALNRYYSLTDESEAYRMAMVLHPQHQLDYFHRAGWMLEWIGTADTLVRDEFNQSYKNRALGGEDNNDKNGASSEKSGSENHTKESKNIFDNLLAYKHTSKSKSVADELQLYLSTPTQNAAQPFLWWYEKRHAYPHLHRMALDYLSIPAQTTRALPCLGSWSLAGLVRDEDGKAVVMLDDVEVELELDKLAKVLSVSVRVRFVILSIIVLS</sequence>
<proteinExistence type="predicted"/>
<dbReference type="HOGENOM" id="CLU_009123_4_3_1"/>
<dbReference type="AlphaFoldDB" id="A0A067SDJ2"/>
<name>A0A067SDJ2_GALM3</name>
<dbReference type="InterPro" id="IPR012337">
    <property type="entry name" value="RNaseH-like_sf"/>
</dbReference>
<dbReference type="OrthoDB" id="3359487at2759"/>
<feature type="region of interest" description="Disordered" evidence="1">
    <location>
        <begin position="92"/>
        <end position="118"/>
    </location>
</feature>
<dbReference type="EMBL" id="KL142404">
    <property type="protein sequence ID" value="KDR68985.1"/>
    <property type="molecule type" value="Genomic_DNA"/>
</dbReference>
<evidence type="ECO:0000313" key="4">
    <source>
        <dbReference type="Proteomes" id="UP000027222"/>
    </source>
</evidence>
<evidence type="ECO:0000259" key="2">
    <source>
        <dbReference type="Pfam" id="PF05699"/>
    </source>
</evidence>
<gene>
    <name evidence="3" type="ORF">GALMADRAFT_1352965</name>
</gene>
<protein>
    <recommendedName>
        <fullName evidence="2">HAT C-terminal dimerisation domain-containing protein</fullName>
    </recommendedName>
</protein>
<dbReference type="InterPro" id="IPR008906">
    <property type="entry name" value="HATC_C_dom"/>
</dbReference>
<keyword evidence="4" id="KW-1185">Reference proteome</keyword>
<feature type="domain" description="HAT C-terminal dimerisation" evidence="2">
    <location>
        <begin position="142"/>
        <end position="185"/>
    </location>
</feature>
<evidence type="ECO:0000256" key="1">
    <source>
        <dbReference type="SAM" id="MobiDB-lite"/>
    </source>
</evidence>
<dbReference type="Proteomes" id="UP000027222">
    <property type="component" value="Unassembled WGS sequence"/>
</dbReference>
<accession>A0A067SDJ2</accession>
<dbReference type="SUPFAM" id="SSF53098">
    <property type="entry name" value="Ribonuclease H-like"/>
    <property type="match status" value="1"/>
</dbReference>
<reference evidence="4" key="1">
    <citation type="journal article" date="2014" name="Proc. Natl. Acad. Sci. U.S.A.">
        <title>Extensive sampling of basidiomycete genomes demonstrates inadequacy of the white-rot/brown-rot paradigm for wood decay fungi.</title>
        <authorList>
            <person name="Riley R."/>
            <person name="Salamov A.A."/>
            <person name="Brown D.W."/>
            <person name="Nagy L.G."/>
            <person name="Floudas D."/>
            <person name="Held B.W."/>
            <person name="Levasseur A."/>
            <person name="Lombard V."/>
            <person name="Morin E."/>
            <person name="Otillar R."/>
            <person name="Lindquist E.A."/>
            <person name="Sun H."/>
            <person name="LaButti K.M."/>
            <person name="Schmutz J."/>
            <person name="Jabbour D."/>
            <person name="Luo H."/>
            <person name="Baker S.E."/>
            <person name="Pisabarro A.G."/>
            <person name="Walton J.D."/>
            <person name="Blanchette R.A."/>
            <person name="Henrissat B."/>
            <person name="Martin F."/>
            <person name="Cullen D."/>
            <person name="Hibbett D.S."/>
            <person name="Grigoriev I.V."/>
        </authorList>
    </citation>
    <scope>NUCLEOTIDE SEQUENCE [LARGE SCALE GENOMIC DNA]</scope>
    <source>
        <strain evidence="4">CBS 339.88</strain>
    </source>
</reference>
<evidence type="ECO:0000313" key="3">
    <source>
        <dbReference type="EMBL" id="KDR68985.1"/>
    </source>
</evidence>
<dbReference type="GO" id="GO:0046983">
    <property type="term" value="F:protein dimerization activity"/>
    <property type="evidence" value="ECO:0007669"/>
    <property type="project" value="InterPro"/>
</dbReference>
<dbReference type="Pfam" id="PF05699">
    <property type="entry name" value="Dimer_Tnp_hAT"/>
    <property type="match status" value="1"/>
</dbReference>